<reference evidence="1" key="1">
    <citation type="journal article" date="2013" name="J. Virol.">
        <title>New Insights into the Evolution of Entomopoxvirinae from the Complete Genome Sequences of Four Entomopoxviruses Infecting Adoxophyes honmai, Choristoneura biennis, Choristoneura rosaceana, and Mythimna separata.</title>
        <authorList>
            <person name="Theze J."/>
            <person name="Takatsuka J."/>
            <person name="Li Z."/>
            <person name="Gallais J."/>
            <person name="Doucet D."/>
            <person name="Arif B."/>
            <person name="Nakai M."/>
            <person name="Herniou E.A."/>
        </authorList>
    </citation>
    <scope>NUCLEOTIDE SEQUENCE</scope>
    <source>
        <strain evidence="1">Tokyo</strain>
    </source>
</reference>
<protein>
    <submittedName>
        <fullName evidence="1">Uncharacterized protein</fullName>
    </submittedName>
</protein>
<sequence>MDIIDRFSDILEIIKPDGVKIIDISTIIGDNEIEYLYVKYEVDYDIKNVKSLLQKHTSVLLKFKSCEMIKYKNNDIIKLAYIVKYCIL</sequence>
<dbReference type="Proteomes" id="UP000792575">
    <property type="component" value="Genome"/>
</dbReference>
<dbReference type="GeneID" id="15614065"/>
<gene>
    <name evidence="1" type="ORF">AHEV_136</name>
</gene>
<dbReference type="EMBL" id="HF679131">
    <property type="protein sequence ID" value="CCU55457.1"/>
    <property type="molecule type" value="Genomic_DNA"/>
</dbReference>
<dbReference type="RefSeq" id="YP_008003959.1">
    <property type="nucleotide sequence ID" value="NC_021247.1"/>
</dbReference>
<evidence type="ECO:0000313" key="1">
    <source>
        <dbReference type="EMBL" id="CCU55457.1"/>
    </source>
</evidence>
<dbReference type="KEGG" id="vg:15614065"/>
<organism evidence="1 2">
    <name type="scientific">Adoxophyes honmai entomopoxvirus 'L'</name>
    <dbReference type="NCBI Taxonomy" id="1293540"/>
    <lineage>
        <taxon>Viruses</taxon>
        <taxon>Varidnaviria</taxon>
        <taxon>Bamfordvirae</taxon>
        <taxon>Nucleocytoviricota</taxon>
        <taxon>Pokkesviricetes</taxon>
        <taxon>Chitovirales</taxon>
        <taxon>Poxviridae</taxon>
        <taxon>Entomopoxvirinae</taxon>
        <taxon>Betaentomopoxvirus</taxon>
        <taxon>Betaentomopoxvirus ahonmai</taxon>
    </lineage>
</organism>
<evidence type="ECO:0000313" key="2">
    <source>
        <dbReference type="Proteomes" id="UP000792575"/>
    </source>
</evidence>
<accession>A0A916KP18</accession>
<proteinExistence type="predicted"/>
<keyword evidence="2" id="KW-1185">Reference proteome</keyword>
<name>A0A916KP18_9POXV</name>